<dbReference type="EMBL" id="JAMZIH010007633">
    <property type="protein sequence ID" value="KAJ1672923.1"/>
    <property type="molecule type" value="Genomic_DNA"/>
</dbReference>
<comment type="caution">
    <text evidence="1">The sequence shown here is derived from an EMBL/GenBank/DDBJ whole genome shotgun (WGS) entry which is preliminary data.</text>
</comment>
<feature type="non-terminal residue" evidence="1">
    <location>
        <position position="367"/>
    </location>
</feature>
<keyword evidence="2" id="KW-1185">Reference proteome</keyword>
<gene>
    <name evidence="1" type="ORF">EV182_006227</name>
</gene>
<organism evidence="1 2">
    <name type="scientific">Spiromyces aspiralis</name>
    <dbReference type="NCBI Taxonomy" id="68401"/>
    <lineage>
        <taxon>Eukaryota</taxon>
        <taxon>Fungi</taxon>
        <taxon>Fungi incertae sedis</taxon>
        <taxon>Zoopagomycota</taxon>
        <taxon>Kickxellomycotina</taxon>
        <taxon>Kickxellomycetes</taxon>
        <taxon>Kickxellales</taxon>
        <taxon>Kickxellaceae</taxon>
        <taxon>Spiromyces</taxon>
    </lineage>
</organism>
<proteinExistence type="predicted"/>
<evidence type="ECO:0000313" key="1">
    <source>
        <dbReference type="EMBL" id="KAJ1672923.1"/>
    </source>
</evidence>
<dbReference type="Proteomes" id="UP001145114">
    <property type="component" value="Unassembled WGS sequence"/>
</dbReference>
<name>A0ACC1HCV0_9FUNG</name>
<reference evidence="1" key="1">
    <citation type="submission" date="2022-06" db="EMBL/GenBank/DDBJ databases">
        <title>Phylogenomic reconstructions and comparative analyses of Kickxellomycotina fungi.</title>
        <authorList>
            <person name="Reynolds N.K."/>
            <person name="Stajich J.E."/>
            <person name="Barry K."/>
            <person name="Grigoriev I.V."/>
            <person name="Crous P."/>
            <person name="Smith M.E."/>
        </authorList>
    </citation>
    <scope>NUCLEOTIDE SEQUENCE</scope>
    <source>
        <strain evidence="1">RSA 2271</strain>
    </source>
</reference>
<evidence type="ECO:0000313" key="2">
    <source>
        <dbReference type="Proteomes" id="UP001145114"/>
    </source>
</evidence>
<sequence>MSHPTRKFNPSGPSRLDLPGAVKNTAKSSMLASPCPPLAVDVGTTSRDIEDAVRPLSAPPNASDGSAVASGSSLSFTNEDLRRELLASLSGLNFAFGEQQSAEGDCTQQGLPQAPTFMTDSLKRKAAAVDNALDALEREVLKRSRPFNADTSVGEHSLMPALTSSLGSISKSPALASVTQTPANPGEISLDDILDTNAFVCPSPPPQTPVGLTDDEDDAGDKKTPTSSKVAGTAQKHTSLSMSAFDLPSRWDKIPINIFRRSRDMASRRPGHDLELIANGGDINAVINSTRVGRAIVNSTLLTQHTLNALKNSVAAEDLGDLSDLSDFGYYRQHRLQREKRKNRRKASSLARQFHLINKNEQLPLEA</sequence>
<protein>
    <submittedName>
        <fullName evidence="1">Uncharacterized protein</fullName>
    </submittedName>
</protein>
<accession>A0ACC1HCV0</accession>